<feature type="domain" description="Type I restriction modification DNA specificity" evidence="5">
    <location>
        <begin position="18"/>
        <end position="187"/>
    </location>
</feature>
<evidence type="ECO:0000256" key="4">
    <source>
        <dbReference type="SAM" id="Coils"/>
    </source>
</evidence>
<comment type="caution">
    <text evidence="6">The sequence shown here is derived from an EMBL/GenBank/DDBJ whole genome shotgun (WGS) entry which is preliminary data.</text>
</comment>
<sequence>MSAQLRPGYKQTEAGVIPADWSPHTIGDLVDFEGGSQPDKSVFRQSWKAGYVRLIQIRDYKTDKYETYIPWSLARRFCNESDIMIGRYGPPVFQILRGIDGAYNVALIKAKPCPAINNSYAYYFLKQEKLFAFIEKLSRRSSGQTGVDLKELRQYPLPLPSIEEQETIAEALSDADALIELLEQLLAKKRHLKQGTMQELLTGKKRLPGFSGEWEQTRLGDSIEKFIGGGTPSRANSQYWGDEIPWVTVKDFATFNPRYSQESITKTGLRNSASHLIPKGTLITSTRMALGKAVVYEVDVAINQDLKALFPRSGLDTQYLYFWFEYYGKFIDELGSGSTVKGISLPELKKIQLNLPPIKEQAAIVTILADMDAELAELEAKLEKSRSIKQGMMQKLLTGEIRLL</sequence>
<dbReference type="Gene3D" id="3.90.220.20">
    <property type="entry name" value="DNA methylase specificity domains"/>
    <property type="match status" value="2"/>
</dbReference>
<dbReference type="InterPro" id="IPR044946">
    <property type="entry name" value="Restrct_endonuc_typeI_TRD_sf"/>
</dbReference>
<dbReference type="EMBL" id="SDKK01000004">
    <property type="protein sequence ID" value="TYC60938.1"/>
    <property type="molecule type" value="Genomic_DNA"/>
</dbReference>
<accession>A0A6C2D3E5</accession>
<dbReference type="CDD" id="cd17285">
    <property type="entry name" value="RMtype1_S_Csp16704I_TRD2-CR2_like"/>
    <property type="match status" value="1"/>
</dbReference>
<feature type="domain" description="Type I restriction modification DNA specificity" evidence="5">
    <location>
        <begin position="213"/>
        <end position="383"/>
    </location>
</feature>
<dbReference type="GO" id="GO:0009307">
    <property type="term" value="P:DNA restriction-modification system"/>
    <property type="evidence" value="ECO:0007669"/>
    <property type="project" value="UniProtKB-KW"/>
</dbReference>
<dbReference type="InterPro" id="IPR000055">
    <property type="entry name" value="Restrct_endonuc_typeI_TRD"/>
</dbReference>
<dbReference type="GO" id="GO:0003677">
    <property type="term" value="F:DNA binding"/>
    <property type="evidence" value="ECO:0007669"/>
    <property type="project" value="UniProtKB-KW"/>
</dbReference>
<dbReference type="PANTHER" id="PTHR30408">
    <property type="entry name" value="TYPE-1 RESTRICTION ENZYME ECOKI SPECIFICITY PROTEIN"/>
    <property type="match status" value="1"/>
</dbReference>
<evidence type="ECO:0000313" key="6">
    <source>
        <dbReference type="EMBL" id="TYC60938.1"/>
    </source>
</evidence>
<dbReference type="Gene3D" id="1.10.287.1120">
    <property type="entry name" value="Bipartite methylase S protein"/>
    <property type="match status" value="1"/>
</dbReference>
<dbReference type="SUPFAM" id="SSF116734">
    <property type="entry name" value="DNA methylase specificity domain"/>
    <property type="match status" value="2"/>
</dbReference>
<evidence type="ECO:0000256" key="3">
    <source>
        <dbReference type="ARBA" id="ARBA00023125"/>
    </source>
</evidence>
<evidence type="ECO:0000313" key="7">
    <source>
        <dbReference type="Proteomes" id="UP000389128"/>
    </source>
</evidence>
<dbReference type="AlphaFoldDB" id="A0A6C2D3E5"/>
<name>A0A6C2D3E5_9RHOO</name>
<keyword evidence="3" id="KW-0238">DNA-binding</keyword>
<protein>
    <submittedName>
        <fullName evidence="6">Restriction endonuclease subunit S</fullName>
    </submittedName>
</protein>
<evidence type="ECO:0000256" key="2">
    <source>
        <dbReference type="ARBA" id="ARBA00022747"/>
    </source>
</evidence>
<dbReference type="OrthoDB" id="5298944at2"/>
<evidence type="ECO:0000256" key="1">
    <source>
        <dbReference type="ARBA" id="ARBA00010923"/>
    </source>
</evidence>
<feature type="coiled-coil region" evidence="4">
    <location>
        <begin position="368"/>
        <end position="395"/>
    </location>
</feature>
<keyword evidence="4" id="KW-0175">Coiled coil</keyword>
<keyword evidence="6" id="KW-0255">Endonuclease</keyword>
<reference evidence="6 7" key="1">
    <citation type="submission" date="2019-01" db="EMBL/GenBank/DDBJ databases">
        <title>Zoogloea oleivorans genome sequencing and assembly.</title>
        <authorList>
            <person name="Tancsics A."/>
            <person name="Farkas M."/>
            <person name="Kriszt B."/>
            <person name="Maroti G."/>
            <person name="Horvath B."/>
        </authorList>
    </citation>
    <scope>NUCLEOTIDE SEQUENCE [LARGE SCALE GENOMIC DNA]</scope>
    <source>
        <strain evidence="6 7">Buc</strain>
    </source>
</reference>
<dbReference type="RefSeq" id="WP_148578140.1">
    <property type="nucleotide sequence ID" value="NZ_SDKK01000004.1"/>
</dbReference>
<keyword evidence="6" id="KW-0378">Hydrolase</keyword>
<dbReference type="GO" id="GO:0004519">
    <property type="term" value="F:endonuclease activity"/>
    <property type="evidence" value="ECO:0007669"/>
    <property type="project" value="UniProtKB-KW"/>
</dbReference>
<keyword evidence="7" id="KW-1185">Reference proteome</keyword>
<organism evidence="6 7">
    <name type="scientific">Zoogloea oleivorans</name>
    <dbReference type="NCBI Taxonomy" id="1552750"/>
    <lineage>
        <taxon>Bacteria</taxon>
        <taxon>Pseudomonadati</taxon>
        <taxon>Pseudomonadota</taxon>
        <taxon>Betaproteobacteria</taxon>
        <taxon>Rhodocyclales</taxon>
        <taxon>Zoogloeaceae</taxon>
        <taxon>Zoogloea</taxon>
    </lineage>
</organism>
<dbReference type="Proteomes" id="UP000389128">
    <property type="component" value="Unassembled WGS sequence"/>
</dbReference>
<dbReference type="CDD" id="cd17263">
    <property type="entry name" value="RMtype1_S_AbaB8300I-TRD1-CR1_like"/>
    <property type="match status" value="1"/>
</dbReference>
<keyword evidence="2" id="KW-0680">Restriction system</keyword>
<keyword evidence="6" id="KW-0540">Nuclease</keyword>
<comment type="similarity">
    <text evidence="1">Belongs to the type-I restriction system S methylase family.</text>
</comment>
<proteinExistence type="inferred from homology"/>
<dbReference type="Pfam" id="PF01420">
    <property type="entry name" value="Methylase_S"/>
    <property type="match status" value="2"/>
</dbReference>
<dbReference type="PANTHER" id="PTHR30408:SF12">
    <property type="entry name" value="TYPE I RESTRICTION ENZYME MJAVIII SPECIFICITY SUBUNIT"/>
    <property type="match status" value="1"/>
</dbReference>
<gene>
    <name evidence="6" type="ORF">ETQ85_05995</name>
</gene>
<dbReference type="InterPro" id="IPR052021">
    <property type="entry name" value="Type-I_RS_S_subunit"/>
</dbReference>
<evidence type="ECO:0000259" key="5">
    <source>
        <dbReference type="Pfam" id="PF01420"/>
    </source>
</evidence>